<dbReference type="EMBL" id="FNFB01000011">
    <property type="protein sequence ID" value="SDK76131.1"/>
    <property type="molecule type" value="Genomic_DNA"/>
</dbReference>
<dbReference type="RefSeq" id="WP_090766764.1">
    <property type="nucleotide sequence ID" value="NZ_FNFB01000011.1"/>
</dbReference>
<reference evidence="2 3" key="1">
    <citation type="submission" date="2016-10" db="EMBL/GenBank/DDBJ databases">
        <authorList>
            <person name="de Groot N.N."/>
        </authorList>
    </citation>
    <scope>NUCLEOTIDE SEQUENCE [LARGE SCALE GENOMIC DNA]</scope>
    <source>
        <strain evidence="2 3">CGMCC 4.5681</strain>
    </source>
</reference>
<name>A0A1G9EJB1_9ACTN</name>
<organism evidence="2 3">
    <name type="scientific">Nonomuraea maritima</name>
    <dbReference type="NCBI Taxonomy" id="683260"/>
    <lineage>
        <taxon>Bacteria</taxon>
        <taxon>Bacillati</taxon>
        <taxon>Actinomycetota</taxon>
        <taxon>Actinomycetes</taxon>
        <taxon>Streptosporangiales</taxon>
        <taxon>Streptosporangiaceae</taxon>
        <taxon>Nonomuraea</taxon>
    </lineage>
</organism>
<evidence type="ECO:0000259" key="1">
    <source>
        <dbReference type="Pfam" id="PF08044"/>
    </source>
</evidence>
<dbReference type="AlphaFoldDB" id="A0A1G9EJB1"/>
<feature type="domain" description="DUF1707" evidence="1">
    <location>
        <begin position="7"/>
        <end position="58"/>
    </location>
</feature>
<dbReference type="PANTHER" id="PTHR40763">
    <property type="entry name" value="MEMBRANE PROTEIN-RELATED"/>
    <property type="match status" value="1"/>
</dbReference>
<keyword evidence="3" id="KW-1185">Reference proteome</keyword>
<dbReference type="Pfam" id="PF08044">
    <property type="entry name" value="DUF1707"/>
    <property type="match status" value="1"/>
</dbReference>
<dbReference type="InterPro" id="IPR012551">
    <property type="entry name" value="DUF1707_SHOCT-like"/>
</dbReference>
<dbReference type="OrthoDB" id="3428481at2"/>
<evidence type="ECO:0000313" key="3">
    <source>
        <dbReference type="Proteomes" id="UP000198683"/>
    </source>
</evidence>
<proteinExistence type="predicted"/>
<sequence>MDEIATRVPEAERDRAVQLIQEAYAQGRLTSGELELRLEGALTATAREQLEPILADLPGGPPEDDTVELGSTGGAIVRTGDWQVPRLLRVHSGYGGVRLDLSQAFIARPLVDIELHLAYGSALIILPRDASADADGVRTGWGRVTSKVRAYGGHPHLRVTGELAHGTLTIRHPRTWRTPRH</sequence>
<dbReference type="PANTHER" id="PTHR40763:SF5">
    <property type="entry name" value="MEMBRANE PROTEIN"/>
    <property type="match status" value="1"/>
</dbReference>
<dbReference type="STRING" id="683260.SAMN05421874_1115"/>
<accession>A0A1G9EJB1</accession>
<dbReference type="Proteomes" id="UP000198683">
    <property type="component" value="Unassembled WGS sequence"/>
</dbReference>
<evidence type="ECO:0000313" key="2">
    <source>
        <dbReference type="EMBL" id="SDK76131.1"/>
    </source>
</evidence>
<gene>
    <name evidence="2" type="ORF">SAMN05421874_1115</name>
</gene>
<protein>
    <recommendedName>
        <fullName evidence="1">DUF1707 domain-containing protein</fullName>
    </recommendedName>
</protein>